<sequence>MSNEVFDAVADFLQFCGMNSTLAVFQSERLSIPPIEEISRQRSESQSEFKRDLVNSLTTGDCQRFRVLWNSKWSAPPDQNAQHLIFLCEVFFAVFPLHPANRVKFGDINDSLKRFKDFLDSHTSDLSQSTEFLPYYALPYIPNPADHPSFKHIFTIDWFNQLKKRLSDWLDRQISGSQLPLIVTALRSPTDQTASTDAELWSAALELADALQHAMQGEAPTRERVDAMFRRIGIFSGGAVKFTATTDFSPLDFTKVKKELLNTEAAAPLLKAMVNRLTRSPAEHVRRFFIELIEGDVFDVQNGKILPPLLASTGPARVYCLRVMNILATDSPGRTYLLKHPKLIEILSKMLKDEDSSDMMNIIGILQKLSLMKAAKPEMLKTGIFDHCLKMLSDPSRYSEYTAEYTVALLLNLSSIHEAAQKYLTNDGLSILAELSGAPNPQLQSYSLVLLAQLFMKEPSLREKAKAIGLPVLFDQMRQNADQSIAEEINLVIRAIGGEIQNNGDLDNDDDDAGSMFDAYEEVGDEQWTFETEGEALLAKYVIADQSAGQKAASIDSSLRLSVSKMSVSPDGQHSSRRPVTPGK</sequence>
<dbReference type="RefSeq" id="XP_001584011.1">
    <property type="nucleotide sequence ID" value="XM_001583961.1"/>
</dbReference>
<evidence type="ECO:0000256" key="4">
    <source>
        <dbReference type="SAM" id="MobiDB-lite"/>
    </source>
</evidence>
<reference evidence="7" key="1">
    <citation type="submission" date="2006-10" db="EMBL/GenBank/DDBJ databases">
        <authorList>
            <person name="Amadeo P."/>
            <person name="Zhao Q."/>
            <person name="Wortman J."/>
            <person name="Fraser-Liggett C."/>
            <person name="Carlton J."/>
        </authorList>
    </citation>
    <scope>NUCLEOTIDE SEQUENCE</scope>
    <source>
        <strain evidence="7">G3</strain>
    </source>
</reference>
<keyword evidence="3" id="KW-0966">Cell projection</keyword>
<dbReference type="PANTHER" id="PTHR14881">
    <property type="entry name" value="LISH DOMAIN-CONTAINING PROTEIN ARMC9"/>
    <property type="match status" value="1"/>
</dbReference>
<dbReference type="VEuPathDB" id="TrichDB:TVAGG3_0529050"/>
<evidence type="ECO:0008006" key="9">
    <source>
        <dbReference type="Google" id="ProtNLM"/>
    </source>
</evidence>
<dbReference type="eggNOG" id="ENOG502QQ9W">
    <property type="taxonomic scope" value="Eukaryota"/>
</dbReference>
<feature type="domain" description="LisH" evidence="5">
    <location>
        <begin position="379"/>
        <end position="495"/>
    </location>
</feature>
<dbReference type="InterPro" id="IPR011989">
    <property type="entry name" value="ARM-like"/>
</dbReference>
<dbReference type="KEGG" id="tva:5468584"/>
<evidence type="ECO:0000313" key="7">
    <source>
        <dbReference type="EMBL" id="EAY23025.1"/>
    </source>
</evidence>
<protein>
    <recommendedName>
        <fullName evidence="9">LisH domain-containing protein ARMC9</fullName>
    </recommendedName>
</protein>
<feature type="domain" description="ARMC9 CTLH-like" evidence="6">
    <location>
        <begin position="50"/>
        <end position="173"/>
    </location>
</feature>
<dbReference type="OMA" id="HHCKDDE"/>
<dbReference type="InterPro" id="IPR048959">
    <property type="entry name" value="ARMC9_ARM_dom"/>
</dbReference>
<dbReference type="VEuPathDB" id="TrichDB:TVAG_182610"/>
<dbReference type="InParanoid" id="A2D8Z9"/>
<feature type="compositionally biased region" description="Polar residues" evidence="4">
    <location>
        <begin position="563"/>
        <end position="573"/>
    </location>
</feature>
<gene>
    <name evidence="7" type="ORF">TVAG_182610</name>
</gene>
<dbReference type="PANTHER" id="PTHR14881:SF4">
    <property type="entry name" value="LISH DOMAIN-CONTAINING PROTEIN ARMC9"/>
    <property type="match status" value="1"/>
</dbReference>
<dbReference type="SUPFAM" id="SSF48371">
    <property type="entry name" value="ARM repeat"/>
    <property type="match status" value="1"/>
</dbReference>
<accession>A2D8Z9</accession>
<dbReference type="OrthoDB" id="538223at2759"/>
<evidence type="ECO:0000256" key="3">
    <source>
        <dbReference type="ARBA" id="ARBA00023273"/>
    </source>
</evidence>
<proteinExistence type="predicted"/>
<dbReference type="AlphaFoldDB" id="A2D8Z9"/>
<dbReference type="STRING" id="5722.A2D8Z9"/>
<dbReference type="GO" id="GO:0036064">
    <property type="term" value="C:ciliary basal body"/>
    <property type="evidence" value="ECO:0000318"/>
    <property type="project" value="GO_Central"/>
</dbReference>
<evidence type="ECO:0000256" key="1">
    <source>
        <dbReference type="ARBA" id="ARBA00004120"/>
    </source>
</evidence>
<evidence type="ECO:0000259" key="6">
    <source>
        <dbReference type="Pfam" id="PF23138"/>
    </source>
</evidence>
<dbReference type="GO" id="GO:0097542">
    <property type="term" value="C:ciliary tip"/>
    <property type="evidence" value="ECO:0000318"/>
    <property type="project" value="GO_Central"/>
</dbReference>
<evidence type="ECO:0000313" key="8">
    <source>
        <dbReference type="Proteomes" id="UP000001542"/>
    </source>
</evidence>
<evidence type="ECO:0000256" key="2">
    <source>
        <dbReference type="ARBA" id="ARBA00022794"/>
    </source>
</evidence>
<evidence type="ECO:0000259" key="5">
    <source>
        <dbReference type="Pfam" id="PF21050"/>
    </source>
</evidence>
<dbReference type="InterPro" id="IPR056327">
    <property type="entry name" value="ARMC9_CTLH-like_dom"/>
</dbReference>
<organism evidence="7 8">
    <name type="scientific">Trichomonas vaginalis (strain ATCC PRA-98 / G3)</name>
    <dbReference type="NCBI Taxonomy" id="412133"/>
    <lineage>
        <taxon>Eukaryota</taxon>
        <taxon>Metamonada</taxon>
        <taxon>Parabasalia</taxon>
        <taxon>Trichomonadida</taxon>
        <taxon>Trichomonadidae</taxon>
        <taxon>Trichomonas</taxon>
    </lineage>
</organism>
<dbReference type="InterPro" id="IPR040369">
    <property type="entry name" value="ARMC9"/>
</dbReference>
<dbReference type="GO" id="GO:0060271">
    <property type="term" value="P:cilium assembly"/>
    <property type="evidence" value="ECO:0000318"/>
    <property type="project" value="GO_Central"/>
</dbReference>
<keyword evidence="8" id="KW-1185">Reference proteome</keyword>
<dbReference type="Proteomes" id="UP000001542">
    <property type="component" value="Unassembled WGS sequence"/>
</dbReference>
<dbReference type="Pfam" id="PF23138">
    <property type="entry name" value="CTLH_Armc9"/>
    <property type="match status" value="1"/>
</dbReference>
<dbReference type="GO" id="GO:0005813">
    <property type="term" value="C:centrosome"/>
    <property type="evidence" value="ECO:0007669"/>
    <property type="project" value="UniProtKB-SubCell"/>
</dbReference>
<dbReference type="EMBL" id="DS113180">
    <property type="protein sequence ID" value="EAY23025.1"/>
    <property type="molecule type" value="Genomic_DNA"/>
</dbReference>
<keyword evidence="2" id="KW-0970">Cilium biogenesis/degradation</keyword>
<dbReference type="GO" id="GO:0005814">
    <property type="term" value="C:centriole"/>
    <property type="evidence" value="ECO:0000318"/>
    <property type="project" value="GO_Central"/>
</dbReference>
<dbReference type="Gene3D" id="1.25.10.10">
    <property type="entry name" value="Leucine-rich Repeat Variant"/>
    <property type="match status" value="1"/>
</dbReference>
<dbReference type="Pfam" id="PF21050">
    <property type="entry name" value="ARMC9_ARM"/>
    <property type="match status" value="1"/>
</dbReference>
<dbReference type="InterPro" id="IPR016024">
    <property type="entry name" value="ARM-type_fold"/>
</dbReference>
<comment type="subcellular location">
    <subcellularLocation>
        <location evidence="1">Cytoplasm</location>
        <location evidence="1">Cytoskeleton</location>
        <location evidence="1">Cilium basal body</location>
    </subcellularLocation>
</comment>
<name>A2D8Z9_TRIV3</name>
<feature type="region of interest" description="Disordered" evidence="4">
    <location>
        <begin position="563"/>
        <end position="584"/>
    </location>
</feature>
<reference evidence="7" key="2">
    <citation type="journal article" date="2007" name="Science">
        <title>Draft genome sequence of the sexually transmitted pathogen Trichomonas vaginalis.</title>
        <authorList>
            <person name="Carlton J.M."/>
            <person name="Hirt R.P."/>
            <person name="Silva J.C."/>
            <person name="Delcher A.L."/>
            <person name="Schatz M."/>
            <person name="Zhao Q."/>
            <person name="Wortman J.R."/>
            <person name="Bidwell S.L."/>
            <person name="Alsmark U.C.M."/>
            <person name="Besteiro S."/>
            <person name="Sicheritz-Ponten T."/>
            <person name="Noel C.J."/>
            <person name="Dacks J.B."/>
            <person name="Foster P.G."/>
            <person name="Simillion C."/>
            <person name="Van de Peer Y."/>
            <person name="Miranda-Saavedra D."/>
            <person name="Barton G.J."/>
            <person name="Westrop G.D."/>
            <person name="Mueller S."/>
            <person name="Dessi D."/>
            <person name="Fiori P.L."/>
            <person name="Ren Q."/>
            <person name="Paulsen I."/>
            <person name="Zhang H."/>
            <person name="Bastida-Corcuera F.D."/>
            <person name="Simoes-Barbosa A."/>
            <person name="Brown M.T."/>
            <person name="Hayes R.D."/>
            <person name="Mukherjee M."/>
            <person name="Okumura C.Y."/>
            <person name="Schneider R."/>
            <person name="Smith A.J."/>
            <person name="Vanacova S."/>
            <person name="Villalvazo M."/>
            <person name="Haas B.J."/>
            <person name="Pertea M."/>
            <person name="Feldblyum T.V."/>
            <person name="Utterback T.R."/>
            <person name="Shu C.L."/>
            <person name="Osoegawa K."/>
            <person name="de Jong P.J."/>
            <person name="Hrdy I."/>
            <person name="Horvathova L."/>
            <person name="Zubacova Z."/>
            <person name="Dolezal P."/>
            <person name="Malik S.B."/>
            <person name="Logsdon J.M. Jr."/>
            <person name="Henze K."/>
            <person name="Gupta A."/>
            <person name="Wang C.C."/>
            <person name="Dunne R.L."/>
            <person name="Upcroft J.A."/>
            <person name="Upcroft P."/>
            <person name="White O."/>
            <person name="Salzberg S.L."/>
            <person name="Tang P."/>
            <person name="Chiu C.-H."/>
            <person name="Lee Y.-S."/>
            <person name="Embley T.M."/>
            <person name="Coombs G.H."/>
            <person name="Mottram J.C."/>
            <person name="Tachezy J."/>
            <person name="Fraser-Liggett C.M."/>
            <person name="Johnson P.J."/>
        </authorList>
    </citation>
    <scope>NUCLEOTIDE SEQUENCE [LARGE SCALE GENOMIC DNA]</scope>
    <source>
        <strain evidence="7">G3</strain>
    </source>
</reference>